<reference evidence="4 5" key="1">
    <citation type="journal article" date="2019" name="Sci. Rep.">
        <title>Comparative genomics of chytrid fungi reveal insights into the obligate biotrophic and pathogenic lifestyle of Synchytrium endobioticum.</title>
        <authorList>
            <person name="van de Vossenberg B.T.L.H."/>
            <person name="Warris S."/>
            <person name="Nguyen H.D.T."/>
            <person name="van Gent-Pelzer M.P.E."/>
            <person name="Joly D.L."/>
            <person name="van de Geest H.C."/>
            <person name="Bonants P.J.M."/>
            <person name="Smith D.S."/>
            <person name="Levesque C.A."/>
            <person name="van der Lee T.A.J."/>
        </authorList>
    </citation>
    <scope>NUCLEOTIDE SEQUENCE [LARGE SCALE GENOMIC DNA]</scope>
    <source>
        <strain evidence="2 5">LEV6574</strain>
        <strain evidence="3 4">MB42</strain>
    </source>
</reference>
<dbReference type="GO" id="GO:0016020">
    <property type="term" value="C:membrane"/>
    <property type="evidence" value="ECO:0007669"/>
    <property type="project" value="InterPro"/>
</dbReference>
<evidence type="ECO:0000313" key="4">
    <source>
        <dbReference type="Proteomes" id="UP000317494"/>
    </source>
</evidence>
<name>A0A507DHW9_9FUNG</name>
<feature type="transmembrane region" description="Helical" evidence="1">
    <location>
        <begin position="49"/>
        <end position="68"/>
    </location>
</feature>
<feature type="transmembrane region" description="Helical" evidence="1">
    <location>
        <begin position="114"/>
        <end position="134"/>
    </location>
</feature>
<dbReference type="EMBL" id="QEAM01000006">
    <property type="protein sequence ID" value="TPX51289.1"/>
    <property type="molecule type" value="Genomic_DNA"/>
</dbReference>
<proteinExistence type="predicted"/>
<evidence type="ECO:0000313" key="2">
    <source>
        <dbReference type="EMBL" id="TPX51289.1"/>
    </source>
</evidence>
<dbReference type="InterPro" id="IPR009779">
    <property type="entry name" value="SSR3"/>
</dbReference>
<dbReference type="Pfam" id="PF07074">
    <property type="entry name" value="TRAP-gamma"/>
    <property type="match status" value="1"/>
</dbReference>
<keyword evidence="4" id="KW-1185">Reference proteome</keyword>
<evidence type="ECO:0000313" key="3">
    <source>
        <dbReference type="EMBL" id="TPX54426.1"/>
    </source>
</evidence>
<dbReference type="Proteomes" id="UP000320475">
    <property type="component" value="Unassembled WGS sequence"/>
</dbReference>
<feature type="transmembrane region" description="Helical" evidence="1">
    <location>
        <begin position="146"/>
        <end position="164"/>
    </location>
</feature>
<dbReference type="Proteomes" id="UP000317494">
    <property type="component" value="Unassembled WGS sequence"/>
</dbReference>
<protein>
    <submittedName>
        <fullName evidence="2">Uncharacterized protein</fullName>
    </submittedName>
</protein>
<organism evidence="2 5">
    <name type="scientific">Synchytrium endobioticum</name>
    <dbReference type="NCBI Taxonomy" id="286115"/>
    <lineage>
        <taxon>Eukaryota</taxon>
        <taxon>Fungi</taxon>
        <taxon>Fungi incertae sedis</taxon>
        <taxon>Chytridiomycota</taxon>
        <taxon>Chytridiomycota incertae sedis</taxon>
        <taxon>Chytridiomycetes</taxon>
        <taxon>Synchytriales</taxon>
        <taxon>Synchytriaceae</taxon>
        <taxon>Synchytrium</taxon>
    </lineage>
</organism>
<evidence type="ECO:0000256" key="1">
    <source>
        <dbReference type="SAM" id="Phobius"/>
    </source>
</evidence>
<gene>
    <name evidence="2" type="ORF">SeLEV6574_g00397</name>
    <name evidence="3" type="ORF">SeMB42_g00274</name>
</gene>
<sequence>MDSGQYDDIVRRAPSAPATIAFLLTGGLVSLLPIYLYSGIAALNIKSSLVVVALSVAFTVAGLVFSYANFNYTRQLSLHRQVKQAARETTSSASKRNAKAQAAKTLNTIKTASVAWSLFIGNAIYLAVFALGALGTWGMQSVDLRLLGTAVVPGVLVAALSMPVDKQ</sequence>
<feature type="transmembrane region" description="Helical" evidence="1">
    <location>
        <begin position="20"/>
        <end position="37"/>
    </location>
</feature>
<evidence type="ECO:0000313" key="5">
    <source>
        <dbReference type="Proteomes" id="UP000320475"/>
    </source>
</evidence>
<dbReference type="EMBL" id="QEAN01000005">
    <property type="protein sequence ID" value="TPX54426.1"/>
    <property type="molecule type" value="Genomic_DNA"/>
</dbReference>
<accession>A0A507DHW9</accession>
<keyword evidence="1" id="KW-0472">Membrane</keyword>
<keyword evidence="1" id="KW-0812">Transmembrane</keyword>
<dbReference type="AlphaFoldDB" id="A0A507DHW9"/>
<comment type="caution">
    <text evidence="2">The sequence shown here is derived from an EMBL/GenBank/DDBJ whole genome shotgun (WGS) entry which is preliminary data.</text>
</comment>
<dbReference type="VEuPathDB" id="FungiDB:SeMB42_g00274"/>
<keyword evidence="1" id="KW-1133">Transmembrane helix</keyword>
<dbReference type="GO" id="GO:0006614">
    <property type="term" value="P:SRP-dependent cotranslational protein targeting to membrane"/>
    <property type="evidence" value="ECO:0007669"/>
    <property type="project" value="InterPro"/>
</dbReference>